<gene>
    <name evidence="4" type="ORF">URODEC1_LOCUS69381</name>
</gene>
<evidence type="ECO:0000259" key="2">
    <source>
        <dbReference type="Pfam" id="PF03478"/>
    </source>
</evidence>
<dbReference type="Pfam" id="PF12937">
    <property type="entry name" value="F-box-like"/>
    <property type="match status" value="1"/>
</dbReference>
<dbReference type="CDD" id="cd09917">
    <property type="entry name" value="F-box_SF"/>
    <property type="match status" value="1"/>
</dbReference>
<dbReference type="Pfam" id="PF03478">
    <property type="entry name" value="Beta-prop_KIB1-4"/>
    <property type="match status" value="1"/>
</dbReference>
<sequence>MALSSTTPPWPDLLPEVLRQILTHLCPATPADVARFRAVCRAWHSAARQHDDEQQQLPWIVIPNGSFCTIDGGDSGAFFDRIPGLPAGNVTCLGGAAADGWLALDVTDDVFRRTNRWDTYHDCKWLKARPDVKHKHTYMLHNPFSGKSVPIPELDSIVGYVAETFEIRKVLMRSASPDDLVAVTTNNRNYSIILCRPGKGSFVLPYLRIFDVAFFRDKLYGITPEEDLIAFDLADDDNNDGSPIVTNLKRVIRHPLADGEDDPWSWLDDDSDDDGGGGNEAEPDDDGQSQEDSFDGDVDNGTVPRGEVTVEDEEVAYEPKDYITTSRCLVESCGGKELLMVRRLVQTSPINPNYIRKVEIFRADIDQGKWASVTGEDALAEGEALFLSRSFSKSTRVYGELEEGLIYFVDMNQVFDTRSSSCWPFSLPWQRTQASVELLTWFFPPKLVV</sequence>
<feature type="domain" description="F-box" evidence="3">
    <location>
        <begin position="15"/>
        <end position="49"/>
    </location>
</feature>
<dbReference type="InterPro" id="IPR036047">
    <property type="entry name" value="F-box-like_dom_sf"/>
</dbReference>
<evidence type="ECO:0008006" key="6">
    <source>
        <dbReference type="Google" id="ProtNLM"/>
    </source>
</evidence>
<reference evidence="4 5" key="2">
    <citation type="submission" date="2024-10" db="EMBL/GenBank/DDBJ databases">
        <authorList>
            <person name="Ryan C."/>
        </authorList>
    </citation>
    <scope>NUCLEOTIDE SEQUENCE [LARGE SCALE GENOMIC DNA]</scope>
</reference>
<evidence type="ECO:0000313" key="5">
    <source>
        <dbReference type="Proteomes" id="UP001497457"/>
    </source>
</evidence>
<keyword evidence="5" id="KW-1185">Reference proteome</keyword>
<proteinExistence type="predicted"/>
<dbReference type="SUPFAM" id="SSF81383">
    <property type="entry name" value="F-box domain"/>
    <property type="match status" value="1"/>
</dbReference>
<dbReference type="PANTHER" id="PTHR33110">
    <property type="entry name" value="F-BOX/KELCH-REPEAT PROTEIN-RELATED"/>
    <property type="match status" value="1"/>
</dbReference>
<dbReference type="Gene3D" id="1.20.1280.50">
    <property type="match status" value="1"/>
</dbReference>
<organism evidence="4 5">
    <name type="scientific">Urochloa decumbens</name>
    <dbReference type="NCBI Taxonomy" id="240449"/>
    <lineage>
        <taxon>Eukaryota</taxon>
        <taxon>Viridiplantae</taxon>
        <taxon>Streptophyta</taxon>
        <taxon>Embryophyta</taxon>
        <taxon>Tracheophyta</taxon>
        <taxon>Spermatophyta</taxon>
        <taxon>Magnoliopsida</taxon>
        <taxon>Liliopsida</taxon>
        <taxon>Poales</taxon>
        <taxon>Poaceae</taxon>
        <taxon>PACMAD clade</taxon>
        <taxon>Panicoideae</taxon>
        <taxon>Panicodae</taxon>
        <taxon>Paniceae</taxon>
        <taxon>Melinidinae</taxon>
        <taxon>Urochloa</taxon>
    </lineage>
</organism>
<evidence type="ECO:0000256" key="1">
    <source>
        <dbReference type="SAM" id="MobiDB-lite"/>
    </source>
</evidence>
<accession>A0ABC9BVP8</accession>
<name>A0ABC9BVP8_9POAL</name>
<feature type="domain" description="KIB1-4 beta-propeller" evidence="2">
    <location>
        <begin position="110"/>
        <end position="416"/>
    </location>
</feature>
<protein>
    <recommendedName>
        <fullName evidence="6">F-box domain-containing protein</fullName>
    </recommendedName>
</protein>
<dbReference type="AlphaFoldDB" id="A0ABC9BVP8"/>
<evidence type="ECO:0000313" key="4">
    <source>
        <dbReference type="EMBL" id="CAL5009182.1"/>
    </source>
</evidence>
<dbReference type="InterPro" id="IPR001810">
    <property type="entry name" value="F-box_dom"/>
</dbReference>
<dbReference type="EMBL" id="OZ075137">
    <property type="protein sequence ID" value="CAL5009182.1"/>
    <property type="molecule type" value="Genomic_DNA"/>
</dbReference>
<reference evidence="5" key="1">
    <citation type="submission" date="2024-06" db="EMBL/GenBank/DDBJ databases">
        <authorList>
            <person name="Ryan C."/>
        </authorList>
    </citation>
    <scope>NUCLEOTIDE SEQUENCE [LARGE SCALE GENOMIC DNA]</scope>
</reference>
<feature type="compositionally biased region" description="Acidic residues" evidence="1">
    <location>
        <begin position="261"/>
        <end position="298"/>
    </location>
</feature>
<evidence type="ECO:0000259" key="3">
    <source>
        <dbReference type="Pfam" id="PF12937"/>
    </source>
</evidence>
<dbReference type="InterPro" id="IPR005174">
    <property type="entry name" value="KIB1-4_b-propeller"/>
</dbReference>
<dbReference type="PANTHER" id="PTHR33110:SF82">
    <property type="entry name" value="OS07G0500250 PROTEIN"/>
    <property type="match status" value="1"/>
</dbReference>
<dbReference type="Proteomes" id="UP001497457">
    <property type="component" value="Chromosome 27b"/>
</dbReference>
<feature type="region of interest" description="Disordered" evidence="1">
    <location>
        <begin position="261"/>
        <end position="307"/>
    </location>
</feature>